<accession>A0A9W9IEF2</accession>
<reference evidence="4" key="1">
    <citation type="submission" date="2022-11" db="EMBL/GenBank/DDBJ databases">
        <authorList>
            <person name="Petersen C."/>
        </authorList>
    </citation>
    <scope>NUCLEOTIDE SEQUENCE</scope>
    <source>
        <strain evidence="4">IBT 26290</strain>
    </source>
</reference>
<evidence type="ECO:0000313" key="4">
    <source>
        <dbReference type="EMBL" id="KAJ5174922.1"/>
    </source>
</evidence>
<dbReference type="AlphaFoldDB" id="A0A9W9IEF2"/>
<dbReference type="CDD" id="cd00167">
    <property type="entry name" value="SANT"/>
    <property type="match status" value="1"/>
</dbReference>
<dbReference type="InterPro" id="IPR009057">
    <property type="entry name" value="Homeodomain-like_sf"/>
</dbReference>
<evidence type="ECO:0008006" key="6">
    <source>
        <dbReference type="Google" id="ProtNLM"/>
    </source>
</evidence>
<keyword evidence="5" id="KW-1185">Reference proteome</keyword>
<dbReference type="InterPro" id="IPR001005">
    <property type="entry name" value="SANT/Myb"/>
</dbReference>
<proteinExistence type="predicted"/>
<evidence type="ECO:0000313" key="5">
    <source>
        <dbReference type="Proteomes" id="UP001149163"/>
    </source>
</evidence>
<dbReference type="EMBL" id="JAPQKN010000001">
    <property type="protein sequence ID" value="KAJ5174922.1"/>
    <property type="molecule type" value="Genomic_DNA"/>
</dbReference>
<dbReference type="Gene3D" id="1.10.10.60">
    <property type="entry name" value="Homeodomain-like"/>
    <property type="match status" value="1"/>
</dbReference>
<dbReference type="SUPFAM" id="SSF46689">
    <property type="entry name" value="Homeodomain-like"/>
    <property type="match status" value="1"/>
</dbReference>
<feature type="region of interest" description="Disordered" evidence="1">
    <location>
        <begin position="43"/>
        <end position="126"/>
    </location>
</feature>
<name>A0A9W9IEF2_9EURO</name>
<dbReference type="OrthoDB" id="2143914at2759"/>
<evidence type="ECO:0000259" key="3">
    <source>
        <dbReference type="PROSITE" id="PS51294"/>
    </source>
</evidence>
<dbReference type="SMART" id="SM00717">
    <property type="entry name" value="SANT"/>
    <property type="match status" value="2"/>
</dbReference>
<dbReference type="InterPro" id="IPR017930">
    <property type="entry name" value="Myb_dom"/>
</dbReference>
<sequence length="357" mass="39031">MSVTLADPYRGFAINFSHADKPDDHDIIAYDARNKLNGLPFQPGCSHSPYDQHPHAATPLLPHPAPQTNSFNDPQPSYAPVHQMLPPPPHYGYELTPPQDNRKRKRSRSGGEGDSGRNVSRHLGPREHLPALALDGMGTGMGTAAEQSDMLFAVHTGPSTSLPPSNQIYPSPIALPAPQQHHHHRLPLQLLDAHAASSAILGAPPTVVGQPGMPDPAPRPRGPKLKFTPEEDALLVDLKEEKNLAWKQIADFFPGRTSGTLQVRYCTKLKAKDVVWTDEMLSRLQHALNDYEHDKWRIIAGKVGNGFTPAACREQASHFQSFQTLQGVQQVQQVQRAQDAQDVDASGSPQSGDGLRV</sequence>
<reference evidence="4" key="2">
    <citation type="journal article" date="2023" name="IMA Fungus">
        <title>Comparative genomic study of the Penicillium genus elucidates a diverse pangenome and 15 lateral gene transfer events.</title>
        <authorList>
            <person name="Petersen C."/>
            <person name="Sorensen T."/>
            <person name="Nielsen M.R."/>
            <person name="Sondergaard T.E."/>
            <person name="Sorensen J.L."/>
            <person name="Fitzpatrick D.A."/>
            <person name="Frisvad J.C."/>
            <person name="Nielsen K.L."/>
        </authorList>
    </citation>
    <scope>NUCLEOTIDE SEQUENCE</scope>
    <source>
        <strain evidence="4">IBT 26290</strain>
    </source>
</reference>
<dbReference type="Proteomes" id="UP001149163">
    <property type="component" value="Unassembled WGS sequence"/>
</dbReference>
<protein>
    <recommendedName>
        <fullName evidence="6">MYB transcription factor</fullName>
    </recommendedName>
</protein>
<organism evidence="4 5">
    <name type="scientific">Penicillium canariense</name>
    <dbReference type="NCBI Taxonomy" id="189055"/>
    <lineage>
        <taxon>Eukaryota</taxon>
        <taxon>Fungi</taxon>
        <taxon>Dikarya</taxon>
        <taxon>Ascomycota</taxon>
        <taxon>Pezizomycotina</taxon>
        <taxon>Eurotiomycetes</taxon>
        <taxon>Eurotiomycetidae</taxon>
        <taxon>Eurotiales</taxon>
        <taxon>Aspergillaceae</taxon>
        <taxon>Penicillium</taxon>
    </lineage>
</organism>
<feature type="domain" description="HTH myb-type" evidence="3">
    <location>
        <begin position="219"/>
        <end position="273"/>
    </location>
</feature>
<gene>
    <name evidence="4" type="ORF">N7482_000799</name>
</gene>
<dbReference type="Pfam" id="PF13921">
    <property type="entry name" value="Myb_DNA-bind_6"/>
    <property type="match status" value="1"/>
</dbReference>
<evidence type="ECO:0000256" key="1">
    <source>
        <dbReference type="SAM" id="MobiDB-lite"/>
    </source>
</evidence>
<evidence type="ECO:0000259" key="2">
    <source>
        <dbReference type="PROSITE" id="PS50090"/>
    </source>
</evidence>
<dbReference type="PROSITE" id="PS50090">
    <property type="entry name" value="MYB_LIKE"/>
    <property type="match status" value="1"/>
</dbReference>
<feature type="domain" description="Myb-like" evidence="2">
    <location>
        <begin position="219"/>
        <end position="269"/>
    </location>
</feature>
<dbReference type="GeneID" id="81422100"/>
<dbReference type="RefSeq" id="XP_056546530.1">
    <property type="nucleotide sequence ID" value="XM_056682924.1"/>
</dbReference>
<comment type="caution">
    <text evidence="4">The sequence shown here is derived from an EMBL/GenBank/DDBJ whole genome shotgun (WGS) entry which is preliminary data.</text>
</comment>
<dbReference type="PROSITE" id="PS51294">
    <property type="entry name" value="HTH_MYB"/>
    <property type="match status" value="1"/>
</dbReference>
<feature type="region of interest" description="Disordered" evidence="1">
    <location>
        <begin position="337"/>
        <end position="357"/>
    </location>
</feature>